<evidence type="ECO:0000313" key="1">
    <source>
        <dbReference type="EMBL" id="VYU23618.1"/>
    </source>
</evidence>
<organism evidence="1">
    <name type="scientific">Intestinibacter bartlettii</name>
    <dbReference type="NCBI Taxonomy" id="261299"/>
    <lineage>
        <taxon>Bacteria</taxon>
        <taxon>Bacillati</taxon>
        <taxon>Bacillota</taxon>
        <taxon>Clostridia</taxon>
        <taxon>Peptostreptococcales</taxon>
        <taxon>Peptostreptococcaceae</taxon>
        <taxon>Intestinibacter</taxon>
    </lineage>
</organism>
<reference evidence="1" key="1">
    <citation type="submission" date="2019-11" db="EMBL/GenBank/DDBJ databases">
        <authorList>
            <person name="Feng L."/>
        </authorList>
    </citation>
    <scope>NUCLEOTIDE SEQUENCE</scope>
    <source>
        <strain evidence="1">IbartlettiiLFYP30</strain>
    </source>
</reference>
<sequence length="32" mass="3189">MTGAACTFLGIVWVAILGTAAIALKKIVGNGQ</sequence>
<protein>
    <submittedName>
        <fullName evidence="1">Uncharacterized protein</fullName>
    </submittedName>
</protein>
<accession>A0A6N3D8L3</accession>
<dbReference type="AlphaFoldDB" id="A0A6N3D8L3"/>
<name>A0A6N3D8L3_9FIRM</name>
<dbReference type="EMBL" id="CACRUE010000031">
    <property type="protein sequence ID" value="VYU23618.1"/>
    <property type="molecule type" value="Genomic_DNA"/>
</dbReference>
<proteinExistence type="predicted"/>
<gene>
    <name evidence="1" type="ORF">IBLFYP30_02095</name>
</gene>